<geneLocation type="plasmid" evidence="1 2">
    <name>pSCATT</name>
</geneLocation>
<keyword evidence="2" id="KW-1185">Reference proteome</keyword>
<dbReference type="AlphaFoldDB" id="F8JJZ5"/>
<dbReference type="HOGENOM" id="CLU_1694495_0_0_11"/>
<keyword evidence="1" id="KW-0614">Plasmid</keyword>
<sequence length="155" mass="17881">MWFRRQRDRRRRLTSVSVSLTGAALSWEAQETERARARQNLHHLEDHRMLYDPYEDEFFDAVVESADRLRAYLSEHIPRCESVALRDGLREIQAALREFLTRMPTQAPGDFGPFWEALRAMRARVGAATGSIADAFDIPVDGDLARIVEQRHNAT</sequence>
<dbReference type="EMBL" id="CP003229">
    <property type="protein sequence ID" value="AEW99871.1"/>
    <property type="molecule type" value="Genomic_DNA"/>
</dbReference>
<dbReference type="PATRIC" id="fig|1003195.11.peg.61"/>
<accession>G8XHN4</accession>
<dbReference type="KEGG" id="sct:SCAT_p0068"/>
<protein>
    <submittedName>
        <fullName evidence="1">Uncharacterized protein</fullName>
    </submittedName>
</protein>
<gene>
    <name evidence="1" type="ordered locus">SCATT_p16780</name>
</gene>
<dbReference type="Proteomes" id="UP000007842">
    <property type="component" value="Plasmid pSCATT"/>
</dbReference>
<proteinExistence type="predicted"/>
<organism evidence="1 2">
    <name type="scientific">Streptantibioticus cattleyicolor (strain ATCC 35852 / DSM 46488 / JCM 4925 / NBRC 14057 / NRRL 8057)</name>
    <name type="common">Streptomyces cattleya</name>
    <dbReference type="NCBI Taxonomy" id="1003195"/>
    <lineage>
        <taxon>Bacteria</taxon>
        <taxon>Bacillati</taxon>
        <taxon>Actinomycetota</taxon>
        <taxon>Actinomycetes</taxon>
        <taxon>Kitasatosporales</taxon>
        <taxon>Streptomycetaceae</taxon>
        <taxon>Streptantibioticus</taxon>
    </lineage>
</organism>
<dbReference type="KEGG" id="scy:SCATT_p16780"/>
<evidence type="ECO:0000313" key="1">
    <source>
        <dbReference type="EMBL" id="AEW99871.1"/>
    </source>
</evidence>
<accession>F8JJZ5</accession>
<dbReference type="OrthoDB" id="7348388at2"/>
<name>F8JJZ5_STREN</name>
<reference evidence="2" key="1">
    <citation type="submission" date="2011-12" db="EMBL/GenBank/DDBJ databases">
        <title>Complete genome sequence of Streptomyces cattleya strain DSM 46488.</title>
        <authorList>
            <person name="Ou H.-Y."/>
            <person name="Li P."/>
            <person name="Zhao C."/>
            <person name="O'Hagan D."/>
            <person name="Deng Z."/>
        </authorList>
    </citation>
    <scope>NUCLEOTIDE SEQUENCE [LARGE SCALE GENOMIC DNA]</scope>
    <source>
        <strain evidence="2">ATCC 35852 / DSM 46488 / JCM 4925 / NBRC 14057 / NRRL 8057</strain>
        <plasmid evidence="2">Plasmid pSCATT</plasmid>
    </source>
</reference>
<evidence type="ECO:0000313" key="2">
    <source>
        <dbReference type="Proteomes" id="UP000007842"/>
    </source>
</evidence>